<name>A0ABR2JGP7_9PEZI</name>
<reference evidence="1 2" key="1">
    <citation type="journal article" date="2024" name="IMA Fungus">
        <title>Apiospora arundinis, a panoply of carbohydrate-active enzymes and secondary metabolites.</title>
        <authorList>
            <person name="Sorensen T."/>
            <person name="Petersen C."/>
            <person name="Muurmann A.T."/>
            <person name="Christiansen J.V."/>
            <person name="Brundto M.L."/>
            <person name="Overgaard C.K."/>
            <person name="Boysen A.T."/>
            <person name="Wollenberg R.D."/>
            <person name="Larsen T.O."/>
            <person name="Sorensen J.L."/>
            <person name="Nielsen K.L."/>
            <person name="Sondergaard T.E."/>
        </authorList>
    </citation>
    <scope>NUCLEOTIDE SEQUENCE [LARGE SCALE GENOMIC DNA]</scope>
    <source>
        <strain evidence="1 2">AAU 773</strain>
    </source>
</reference>
<proteinExistence type="predicted"/>
<comment type="caution">
    <text evidence="1">The sequence shown here is derived from an EMBL/GenBank/DDBJ whole genome shotgun (WGS) entry which is preliminary data.</text>
</comment>
<evidence type="ECO:0000313" key="2">
    <source>
        <dbReference type="Proteomes" id="UP001390339"/>
    </source>
</evidence>
<keyword evidence="2" id="KW-1185">Reference proteome</keyword>
<dbReference type="Proteomes" id="UP001390339">
    <property type="component" value="Unassembled WGS sequence"/>
</dbReference>
<accession>A0ABR2JGP7</accession>
<sequence length="94" mass="10030">MIWPNHTGAEPVPKMSPLHALLDAVDAETPRQSQGSITRTTTIAAGLSTHNSDVHGRGHLGAVELGQTRAMFRDIPSNRKPVAEAFQGATIHAK</sequence>
<gene>
    <name evidence="1" type="ORF">PGQ11_001845</name>
</gene>
<evidence type="ECO:0000313" key="1">
    <source>
        <dbReference type="EMBL" id="KAK8876899.1"/>
    </source>
</evidence>
<organism evidence="1 2">
    <name type="scientific">Apiospora arundinis</name>
    <dbReference type="NCBI Taxonomy" id="335852"/>
    <lineage>
        <taxon>Eukaryota</taxon>
        <taxon>Fungi</taxon>
        <taxon>Dikarya</taxon>
        <taxon>Ascomycota</taxon>
        <taxon>Pezizomycotina</taxon>
        <taxon>Sordariomycetes</taxon>
        <taxon>Xylariomycetidae</taxon>
        <taxon>Amphisphaeriales</taxon>
        <taxon>Apiosporaceae</taxon>
        <taxon>Apiospora</taxon>
    </lineage>
</organism>
<protein>
    <submittedName>
        <fullName evidence="1">Uncharacterized protein</fullName>
    </submittedName>
</protein>
<dbReference type="EMBL" id="JAPCWZ010000002">
    <property type="protein sequence ID" value="KAK8876899.1"/>
    <property type="molecule type" value="Genomic_DNA"/>
</dbReference>